<comment type="caution">
    <text evidence="2">The sequence shown here is derived from an EMBL/GenBank/DDBJ whole genome shotgun (WGS) entry which is preliminary data.</text>
</comment>
<feature type="signal peptide" evidence="1">
    <location>
        <begin position="1"/>
        <end position="22"/>
    </location>
</feature>
<keyword evidence="1" id="KW-0732">Signal</keyword>
<proteinExistence type="predicted"/>
<evidence type="ECO:0000313" key="3">
    <source>
        <dbReference type="Proteomes" id="UP000589520"/>
    </source>
</evidence>
<dbReference type="AlphaFoldDB" id="A0A7Y9TJK2"/>
<name>A0A7Y9TJK2_9BACT</name>
<organism evidence="2 3">
    <name type="scientific">Granulicella arctica</name>
    <dbReference type="NCBI Taxonomy" id="940613"/>
    <lineage>
        <taxon>Bacteria</taxon>
        <taxon>Pseudomonadati</taxon>
        <taxon>Acidobacteriota</taxon>
        <taxon>Terriglobia</taxon>
        <taxon>Terriglobales</taxon>
        <taxon>Acidobacteriaceae</taxon>
        <taxon>Granulicella</taxon>
    </lineage>
</organism>
<dbReference type="EMBL" id="JACCCW010000001">
    <property type="protein sequence ID" value="NYF78357.1"/>
    <property type="molecule type" value="Genomic_DNA"/>
</dbReference>
<evidence type="ECO:0000256" key="1">
    <source>
        <dbReference type="SAM" id="SignalP"/>
    </source>
</evidence>
<evidence type="ECO:0000313" key="2">
    <source>
        <dbReference type="EMBL" id="NYF78357.1"/>
    </source>
</evidence>
<keyword evidence="3" id="KW-1185">Reference proteome</keyword>
<dbReference type="RefSeq" id="WP_179487698.1">
    <property type="nucleotide sequence ID" value="NZ_JACCCW010000001.1"/>
</dbReference>
<evidence type="ECO:0008006" key="4">
    <source>
        <dbReference type="Google" id="ProtNLM"/>
    </source>
</evidence>
<reference evidence="2 3" key="1">
    <citation type="submission" date="2020-07" db="EMBL/GenBank/DDBJ databases">
        <title>Genomic Encyclopedia of Type Strains, Phase IV (KMG-V): Genome sequencing to study the core and pangenomes of soil and plant-associated prokaryotes.</title>
        <authorList>
            <person name="Whitman W."/>
        </authorList>
    </citation>
    <scope>NUCLEOTIDE SEQUENCE [LARGE SCALE GENOMIC DNA]</scope>
    <source>
        <strain evidence="2 3">X4EP2</strain>
    </source>
</reference>
<protein>
    <recommendedName>
        <fullName evidence="4">Lipid/polyisoprenoid-binding YceI-like domain-containing protein</fullName>
    </recommendedName>
</protein>
<accession>A0A7Y9TJK2</accession>
<dbReference type="Proteomes" id="UP000589520">
    <property type="component" value="Unassembled WGS sequence"/>
</dbReference>
<gene>
    <name evidence="2" type="ORF">HDF17_000644</name>
</gene>
<feature type="chain" id="PRO_5030611793" description="Lipid/polyisoprenoid-binding YceI-like domain-containing protein" evidence="1">
    <location>
        <begin position="23"/>
        <end position="206"/>
    </location>
</feature>
<sequence>MRKMLRRVVFGVVMVVSGVCVAQQPMKSAGASVALSAMRYFKLTMVLKYPTNGELEPMSQSITTEVAVYGDGRIGSCRTRMTSQVPVGTGVATKFIDVGTKFDCNDVRLEGDGLAMSIVLETSRLTRMISIKNRDGVETVEPVISQRNVTLSVKLPLNTPKVVFDSKDVDSSKLKPLGSLGATAAKDGSMMQDAAMQIEMTASELK</sequence>